<dbReference type="GO" id="GO:0004519">
    <property type="term" value="F:endonuclease activity"/>
    <property type="evidence" value="ECO:0007669"/>
    <property type="project" value="UniProtKB-KW"/>
</dbReference>
<dbReference type="RefSeq" id="WP_279495697.1">
    <property type="nucleotide sequence ID" value="NZ_CP122283.1"/>
</dbReference>
<dbReference type="SMART" id="SM00507">
    <property type="entry name" value="HNHc"/>
    <property type="match status" value="1"/>
</dbReference>
<keyword evidence="2" id="KW-0255">Endonuclease</keyword>
<feature type="domain" description="HNH nuclease" evidence="1">
    <location>
        <begin position="77"/>
        <end position="125"/>
    </location>
</feature>
<dbReference type="Pfam" id="PF13392">
    <property type="entry name" value="HNH_3"/>
    <property type="match status" value="1"/>
</dbReference>
<dbReference type="Proteomes" id="UP001244564">
    <property type="component" value="Chromosome"/>
</dbReference>
<evidence type="ECO:0000313" key="2">
    <source>
        <dbReference type="EMBL" id="WGF40277.1"/>
    </source>
</evidence>
<keyword evidence="2" id="KW-0540">Nuclease</keyword>
<proteinExistence type="predicted"/>
<dbReference type="EMBL" id="CP122283">
    <property type="protein sequence ID" value="WGF40277.1"/>
    <property type="molecule type" value="Genomic_DNA"/>
</dbReference>
<dbReference type="Pfam" id="PF07463">
    <property type="entry name" value="NUMOD4"/>
    <property type="match status" value="1"/>
</dbReference>
<keyword evidence="3" id="KW-1185">Reference proteome</keyword>
<evidence type="ECO:0000259" key="1">
    <source>
        <dbReference type="SMART" id="SM00507"/>
    </source>
</evidence>
<reference evidence="2 3" key="1">
    <citation type="submission" date="2023-04" db="EMBL/GenBank/DDBJ databases">
        <title>Genomic of Lysinibacillus capsici TSBLM.</title>
        <authorList>
            <person name="Hu X.S."/>
            <person name="Yu C.H."/>
        </authorList>
    </citation>
    <scope>NUCLEOTIDE SEQUENCE [LARGE SCALE GENOMIC DNA]</scope>
    <source>
        <strain evidence="2 3">TSBLM</strain>
    </source>
</reference>
<dbReference type="InterPro" id="IPR044925">
    <property type="entry name" value="His-Me_finger_sf"/>
</dbReference>
<organism evidence="2 3">
    <name type="scientific">Lysinibacillus capsici</name>
    <dbReference type="NCBI Taxonomy" id="2115968"/>
    <lineage>
        <taxon>Bacteria</taxon>
        <taxon>Bacillati</taxon>
        <taxon>Bacillota</taxon>
        <taxon>Bacilli</taxon>
        <taxon>Bacillales</taxon>
        <taxon>Bacillaceae</taxon>
        <taxon>Lysinibacillus</taxon>
    </lineage>
</organism>
<evidence type="ECO:0000313" key="3">
    <source>
        <dbReference type="Proteomes" id="UP001244564"/>
    </source>
</evidence>
<sequence>MTLTEQLAFHFEDDEIWKPVVGYEGLYEVSNRGQVRSLDRPVYRGDKFHCYMKGRVLKQSKTTTGYQKVELVKPGQKSKSLKVHRLVAFAFIPIIEGKNLVNHIDSNPINNNVENLEWCTHSENLVHAYRSGERDWSIKNKEELIIQTYLEDRNIGCNTIAKQIGCDGKTIKRLLEQHGIQIRSNKDVRTKVPYEVLETEFKNGSRNIDIAKKYSISTTTVKRYKREYKEGLKVESNAAYRKAN</sequence>
<keyword evidence="2" id="KW-0378">Hydrolase</keyword>
<dbReference type="Gene3D" id="3.90.75.20">
    <property type="match status" value="1"/>
</dbReference>
<name>A0ABY8KMU0_9BACI</name>
<dbReference type="InterPro" id="IPR010902">
    <property type="entry name" value="NUMOD4"/>
</dbReference>
<gene>
    <name evidence="2" type="ORF">QBO96_08395</name>
</gene>
<protein>
    <submittedName>
        <fullName evidence="2">NUMOD4 motif-containing HNH endonuclease</fullName>
    </submittedName>
</protein>
<dbReference type="SUPFAM" id="SSF54060">
    <property type="entry name" value="His-Me finger endonucleases"/>
    <property type="match status" value="1"/>
</dbReference>
<accession>A0ABY8KMU0</accession>
<dbReference type="InterPro" id="IPR003615">
    <property type="entry name" value="HNH_nuc"/>
</dbReference>